<evidence type="ECO:0000256" key="6">
    <source>
        <dbReference type="ARBA" id="ARBA00023134"/>
    </source>
</evidence>
<dbReference type="GO" id="GO:0043752">
    <property type="term" value="F:adenosylcobinamide kinase activity"/>
    <property type="evidence" value="ECO:0007669"/>
    <property type="project" value="UniProtKB-EC"/>
</dbReference>
<dbReference type="EMBL" id="JAHWZX010000001">
    <property type="protein sequence ID" value="MBW4329602.1"/>
    <property type="molecule type" value="Genomic_DNA"/>
</dbReference>
<keyword evidence="1 7" id="KW-0169">Cobalamin biosynthesis</keyword>
<comment type="similarity">
    <text evidence="7">Belongs to the CobU/CobP family.</text>
</comment>
<dbReference type="CDD" id="cd00544">
    <property type="entry name" value="CobU"/>
    <property type="match status" value="1"/>
</dbReference>
<evidence type="ECO:0000256" key="7">
    <source>
        <dbReference type="PIRNR" id="PIRNR006135"/>
    </source>
</evidence>
<keyword evidence="2 7" id="KW-0808">Transferase</keyword>
<dbReference type="PANTHER" id="PTHR34848">
    <property type="match status" value="1"/>
</dbReference>
<comment type="pathway">
    <text evidence="7">Cofactor biosynthesis; adenosylcobalamin biosynthesis; adenosylcobalamin from cob(II)yrinate a,c-diamide: step 5/7.</text>
</comment>
<organism evidence="8 9">
    <name type="scientific">Stakelama flava</name>
    <dbReference type="NCBI Taxonomy" id="2860338"/>
    <lineage>
        <taxon>Bacteria</taxon>
        <taxon>Pseudomonadati</taxon>
        <taxon>Pseudomonadota</taxon>
        <taxon>Alphaproteobacteria</taxon>
        <taxon>Sphingomonadales</taxon>
        <taxon>Sphingomonadaceae</taxon>
        <taxon>Stakelama</taxon>
    </lineage>
</organism>
<keyword evidence="8" id="KW-0548">Nucleotidyltransferase</keyword>
<keyword evidence="5 7" id="KW-0067">ATP-binding</keyword>
<dbReference type="InterPro" id="IPR003203">
    <property type="entry name" value="CobU/CobP"/>
</dbReference>
<dbReference type="GO" id="GO:0008820">
    <property type="term" value="F:cobinamide phosphate guanylyltransferase activity"/>
    <property type="evidence" value="ECO:0007669"/>
    <property type="project" value="UniProtKB-EC"/>
</dbReference>
<comment type="function">
    <text evidence="7">Catalyzes ATP-dependent phosphorylation of adenosylcobinamide and addition of GMP to adenosylcobinamide phosphate.</text>
</comment>
<name>A0ABS6XHB4_9SPHN</name>
<accession>A0ABS6XHB4</accession>
<evidence type="ECO:0000256" key="1">
    <source>
        <dbReference type="ARBA" id="ARBA00022573"/>
    </source>
</evidence>
<evidence type="ECO:0000313" key="9">
    <source>
        <dbReference type="Proteomes" id="UP001197214"/>
    </source>
</evidence>
<keyword evidence="4 7" id="KW-0418">Kinase</keyword>
<comment type="catalytic activity">
    <reaction evidence="7">
        <text>adenosylcob(III)inamide + ATP = adenosylcob(III)inamide phosphate + ADP + H(+)</text>
        <dbReference type="Rhea" id="RHEA:15769"/>
        <dbReference type="ChEBI" id="CHEBI:2480"/>
        <dbReference type="ChEBI" id="CHEBI:15378"/>
        <dbReference type="ChEBI" id="CHEBI:30616"/>
        <dbReference type="ChEBI" id="CHEBI:58502"/>
        <dbReference type="ChEBI" id="CHEBI:456216"/>
        <dbReference type="EC" id="2.7.1.156"/>
    </reaction>
</comment>
<keyword evidence="6 7" id="KW-0342">GTP-binding</keyword>
<comment type="catalytic activity">
    <reaction evidence="7">
        <text>adenosylcob(III)inamide phosphate + GTP + H(+) = adenosylcob(III)inamide-GDP + diphosphate</text>
        <dbReference type="Rhea" id="RHEA:22712"/>
        <dbReference type="ChEBI" id="CHEBI:15378"/>
        <dbReference type="ChEBI" id="CHEBI:33019"/>
        <dbReference type="ChEBI" id="CHEBI:37565"/>
        <dbReference type="ChEBI" id="CHEBI:58502"/>
        <dbReference type="ChEBI" id="CHEBI:60487"/>
        <dbReference type="EC" id="2.7.7.62"/>
    </reaction>
</comment>
<dbReference type="PIRSF" id="PIRSF006135">
    <property type="entry name" value="CobU"/>
    <property type="match status" value="1"/>
</dbReference>
<evidence type="ECO:0000256" key="5">
    <source>
        <dbReference type="ARBA" id="ARBA00022840"/>
    </source>
</evidence>
<comment type="caution">
    <text evidence="8">The sequence shown here is derived from an EMBL/GenBank/DDBJ whole genome shotgun (WGS) entry which is preliminary data.</text>
</comment>
<dbReference type="PANTHER" id="PTHR34848:SF1">
    <property type="entry name" value="BIFUNCTIONAL ADENOSYLCOBALAMIN BIOSYNTHESIS PROTEIN COBU"/>
    <property type="match status" value="1"/>
</dbReference>
<keyword evidence="9" id="KW-1185">Reference proteome</keyword>
<evidence type="ECO:0000313" key="8">
    <source>
        <dbReference type="EMBL" id="MBW4329602.1"/>
    </source>
</evidence>
<gene>
    <name evidence="8" type="primary">cobU</name>
    <name evidence="8" type="ORF">KY084_01765</name>
</gene>
<keyword evidence="3 7" id="KW-0547">Nucleotide-binding</keyword>
<comment type="pathway">
    <text evidence="7">Cofactor biosynthesis; adenosylcobalamin biosynthesis; adenosylcobalamin from cob(II)yrinate a,c-diamide: step 6/7.</text>
</comment>
<dbReference type="NCBIfam" id="NF004469">
    <property type="entry name" value="PRK05800.1"/>
    <property type="match status" value="1"/>
</dbReference>
<sequence length="175" mass="19002">MTTQPSTFLILGGARSGKSRHAQRIAQADGGERVFVATAQAFDDEMRDRIARHRADRDSSWHTVEAPLALVDAIRSEDAPGRVLLVDCLTLWLSNLLLAGHDVAAESDALVAAVPRLCARLILVSNEVGLSVVPDNALARRFRDAAGMLNQRLAQICDSTEFIVAGHPIRLNRAE</sequence>
<evidence type="ECO:0000256" key="3">
    <source>
        <dbReference type="ARBA" id="ARBA00022741"/>
    </source>
</evidence>
<proteinExistence type="inferred from homology"/>
<dbReference type="EC" id="2.7.1.156" evidence="7"/>
<dbReference type="EC" id="2.7.7.62" evidence="7"/>
<evidence type="ECO:0000256" key="4">
    <source>
        <dbReference type="ARBA" id="ARBA00022777"/>
    </source>
</evidence>
<dbReference type="RefSeq" id="WP_219236786.1">
    <property type="nucleotide sequence ID" value="NZ_JAHWZX010000001.1"/>
</dbReference>
<dbReference type="Pfam" id="PF02283">
    <property type="entry name" value="CobU"/>
    <property type="match status" value="1"/>
</dbReference>
<dbReference type="Proteomes" id="UP001197214">
    <property type="component" value="Unassembled WGS sequence"/>
</dbReference>
<reference evidence="8 9" key="1">
    <citation type="submission" date="2021-07" db="EMBL/GenBank/DDBJ databases">
        <title>Stakelama flava sp. nov., a novel endophytic bacterium isolated from branch of Kandelia candel.</title>
        <authorList>
            <person name="Tuo L."/>
        </authorList>
    </citation>
    <scope>NUCLEOTIDE SEQUENCE [LARGE SCALE GENOMIC DNA]</scope>
    <source>
        <strain evidence="8 9">CBK3Z-3</strain>
    </source>
</reference>
<protein>
    <recommendedName>
        <fullName evidence="7">Bifunctional adenosylcobalamin biosynthesis protein</fullName>
        <ecNumber evidence="7">2.7.1.156</ecNumber>
        <ecNumber evidence="7">2.7.7.62</ecNumber>
    </recommendedName>
</protein>
<evidence type="ECO:0000256" key="2">
    <source>
        <dbReference type="ARBA" id="ARBA00022679"/>
    </source>
</evidence>